<keyword evidence="4" id="KW-1185">Reference proteome</keyword>
<gene>
    <name evidence="3" type="ORF">ISN74_12085</name>
</gene>
<feature type="region of interest" description="Disordered" evidence="1">
    <location>
        <begin position="455"/>
        <end position="480"/>
    </location>
</feature>
<evidence type="ECO:0000256" key="1">
    <source>
        <dbReference type="SAM" id="MobiDB-lite"/>
    </source>
</evidence>
<name>A0ABX7GQ83_9GAMM</name>
<sequence>MRLMIGVVPSQPLSKQEMLMNSFIDPQASPFDANAPIQEMENEIEVRERNYQRVSKGRVHISSDRAVVTHEQDCLLWLKRMEKLSMRIAHRNETATRAVKRRTLSGLVIGVTHELTSLGEAVWGLCREGIPLIEMKCPSSRHKGVHSSPVLPLSVIDELAHTEPMPVQFNPFITVILRACQRAIPTLRAYGDNSHTLNVTNEQVRHKLHWVVRFVRRVAHTARFKQIESNRIRLEKQNFEHCCQYMASAFAEYSKLLVLRVDLYIRQTENTWADTRLAEQCMERYLRALDEGRIVPDVKRRIWKRECGFDRGIHYHLLVALDGHKHQSAGALTKLLGDTWVERCGPLRASYFNCYVRRHEYLYNGLGSVHISDWKMLMGIRYAIRYVVKGDGYVMTGFTRNLRKGDTPKDKSQPKRGAPRKDGHDMWLVNAVLGNPMTKKNLKLPAPVAKSINAPGYKMRLDSRGDRPSINQQHKRPHLS</sequence>
<organism evidence="3 4">
    <name type="scientific">Dyella caseinilytica</name>
    <dbReference type="NCBI Taxonomy" id="1849581"/>
    <lineage>
        <taxon>Bacteria</taxon>
        <taxon>Pseudomonadati</taxon>
        <taxon>Pseudomonadota</taxon>
        <taxon>Gammaproteobacteria</taxon>
        <taxon>Lysobacterales</taxon>
        <taxon>Rhodanobacteraceae</taxon>
        <taxon>Dyella</taxon>
    </lineage>
</organism>
<dbReference type="RefSeq" id="WP_188800968.1">
    <property type="nucleotide sequence ID" value="NZ_BMIZ01000003.1"/>
</dbReference>
<feature type="domain" description="YagK/YfjJ C-terminal" evidence="2">
    <location>
        <begin position="251"/>
        <end position="333"/>
    </location>
</feature>
<evidence type="ECO:0000313" key="4">
    <source>
        <dbReference type="Proteomes" id="UP000663181"/>
    </source>
</evidence>
<accession>A0ABX7GQ83</accession>
<dbReference type="InterPro" id="IPR057271">
    <property type="entry name" value="YagK_YfjJ_C"/>
</dbReference>
<dbReference type="EMBL" id="CP064030">
    <property type="protein sequence ID" value="QRN52228.1"/>
    <property type="molecule type" value="Genomic_DNA"/>
</dbReference>
<feature type="compositionally biased region" description="Basic and acidic residues" evidence="1">
    <location>
        <begin position="403"/>
        <end position="422"/>
    </location>
</feature>
<dbReference type="Proteomes" id="UP000663181">
    <property type="component" value="Chromosome"/>
</dbReference>
<protein>
    <submittedName>
        <fullName evidence="3">Inovirus-type Gp2 protein</fullName>
    </submittedName>
</protein>
<feature type="region of interest" description="Disordered" evidence="1">
    <location>
        <begin position="400"/>
        <end position="422"/>
    </location>
</feature>
<evidence type="ECO:0000313" key="3">
    <source>
        <dbReference type="EMBL" id="QRN52228.1"/>
    </source>
</evidence>
<reference evidence="3 4" key="1">
    <citation type="submission" date="2020-10" db="EMBL/GenBank/DDBJ databases">
        <title>Phylogeny of dyella-like bacteria.</title>
        <authorList>
            <person name="Fu J."/>
        </authorList>
    </citation>
    <scope>NUCLEOTIDE SEQUENCE [LARGE SCALE GENOMIC DNA]</scope>
    <source>
        <strain evidence="3 4">DHOB09</strain>
    </source>
</reference>
<proteinExistence type="predicted"/>
<evidence type="ECO:0000259" key="2">
    <source>
        <dbReference type="Pfam" id="PF11726"/>
    </source>
</evidence>
<dbReference type="Pfam" id="PF11726">
    <property type="entry name" value="YagK_YfjJ_C"/>
    <property type="match status" value="1"/>
</dbReference>